<name>A0A2S4ULX9_9BASI</name>
<dbReference type="EMBL" id="PKSL01000230">
    <property type="protein sequence ID" value="POV98318.1"/>
    <property type="molecule type" value="Genomic_DNA"/>
</dbReference>
<dbReference type="PRINTS" id="PR00301">
    <property type="entry name" value="HEATSHOCK70"/>
</dbReference>
<feature type="compositionally biased region" description="Low complexity" evidence="3">
    <location>
        <begin position="13"/>
        <end position="24"/>
    </location>
</feature>
<dbReference type="SUPFAM" id="SSF53067">
    <property type="entry name" value="Actin-like ATPase domain"/>
    <property type="match status" value="2"/>
</dbReference>
<dbReference type="InterPro" id="IPR013126">
    <property type="entry name" value="Hsp_70_fam"/>
</dbReference>
<feature type="region of interest" description="Disordered" evidence="3">
    <location>
        <begin position="601"/>
        <end position="620"/>
    </location>
</feature>
<gene>
    <name evidence="4" type="ORF">PSTT_14505</name>
</gene>
<evidence type="ECO:0000256" key="3">
    <source>
        <dbReference type="SAM" id="MobiDB-lite"/>
    </source>
</evidence>
<dbReference type="AlphaFoldDB" id="A0A2S4ULX9"/>
<dbReference type="Gene3D" id="3.30.420.40">
    <property type="match status" value="2"/>
</dbReference>
<dbReference type="Pfam" id="PF00012">
    <property type="entry name" value="HSP70"/>
    <property type="match status" value="1"/>
</dbReference>
<dbReference type="GO" id="GO:0005524">
    <property type="term" value="F:ATP binding"/>
    <property type="evidence" value="ECO:0007669"/>
    <property type="project" value="UniProtKB-KW"/>
</dbReference>
<dbReference type="VEuPathDB" id="FungiDB:PSHT_13725"/>
<evidence type="ECO:0000256" key="1">
    <source>
        <dbReference type="ARBA" id="ARBA00022741"/>
    </source>
</evidence>
<keyword evidence="5" id="KW-1185">Reference proteome</keyword>
<dbReference type="VEuPathDB" id="FungiDB:PSTT_14505"/>
<dbReference type="InterPro" id="IPR043129">
    <property type="entry name" value="ATPase_NBD"/>
</dbReference>
<feature type="compositionally biased region" description="Polar residues" evidence="3">
    <location>
        <begin position="602"/>
        <end position="620"/>
    </location>
</feature>
<feature type="compositionally biased region" description="Acidic residues" evidence="3">
    <location>
        <begin position="553"/>
        <end position="562"/>
    </location>
</feature>
<sequence length="620" mass="66182">MKVYYAAKKNQKKSQQTSKANSKAPSKVNTPQIPGTPLEAIPAKPLGAAIVGINFGQTASSIALINKDGTADCIANDDGERQIPSVISFSGSETYVGNPARLQLIRNQANTVVGFRNLLGQTYDQVKSIHGKALFNSAPIIDKDGEPAYLIKPDAGEESNNAPAEQILTVTDIATKYLSTLLMYAQDFIGRKPDGAVLSVPEGSTSKQIEALRSIVEDKLGVKVLQFITEAGATAVAADFGNTRLGGKPSPDANLLVLDVGGSSATATVLSRRNGLVMSLASSTNHHLGGNHFEDQLMEYFVKEFNKKNKTTLNIADEKNHKSAIKLRLATEVTKKTLSASNSANCSVDSLYDGYDFSGSINRMRCDLLLSKAYAGIMLLVSEALTNGKLQKEEIDQAILVGGSTKLPTIKEKLIYALHPNVNVDFAIENDEAVAIGCVLQADLIVKRYPLDSPEFTSAFTPSLAPNCLQIKCLSKPLGLLLPASDASAADVVDGKQFITLLAALTPLPVKKVFKIPKISPGKASTLPLDLWQGESYIKTDSPATEATKKDSGDDEEEDDEPERTLVVKPTSAIAHVDLAAVQDNDQATITITIDGNEGSFEVSSGKTGTENHTKTTFSI</sequence>
<evidence type="ECO:0000313" key="5">
    <source>
        <dbReference type="Proteomes" id="UP000239156"/>
    </source>
</evidence>
<keyword evidence="1" id="KW-0547">Nucleotide-binding</keyword>
<dbReference type="Gene3D" id="3.30.30.30">
    <property type="match status" value="1"/>
</dbReference>
<feature type="region of interest" description="Disordered" evidence="3">
    <location>
        <begin position="1"/>
        <end position="33"/>
    </location>
</feature>
<dbReference type="FunFam" id="3.90.640.10:FF:000021">
    <property type="entry name" value="Heat shock protein 14"/>
    <property type="match status" value="1"/>
</dbReference>
<dbReference type="PROSITE" id="PS00329">
    <property type="entry name" value="HSP70_2"/>
    <property type="match status" value="1"/>
</dbReference>
<feature type="region of interest" description="Disordered" evidence="3">
    <location>
        <begin position="540"/>
        <end position="564"/>
    </location>
</feature>
<dbReference type="Proteomes" id="UP000239156">
    <property type="component" value="Unassembled WGS sequence"/>
</dbReference>
<dbReference type="GO" id="GO:0005829">
    <property type="term" value="C:cytosol"/>
    <property type="evidence" value="ECO:0007669"/>
    <property type="project" value="TreeGrafter"/>
</dbReference>
<comment type="caution">
    <text evidence="4">The sequence shown here is derived from an EMBL/GenBank/DDBJ whole genome shotgun (WGS) entry which is preliminary data.</text>
</comment>
<dbReference type="PANTHER" id="PTHR45639">
    <property type="entry name" value="HSC70CB, ISOFORM G-RELATED"/>
    <property type="match status" value="1"/>
</dbReference>
<dbReference type="Gene3D" id="3.90.640.10">
    <property type="entry name" value="Actin, Chain A, domain 4"/>
    <property type="match status" value="1"/>
</dbReference>
<dbReference type="GO" id="GO:0005634">
    <property type="term" value="C:nucleus"/>
    <property type="evidence" value="ECO:0007669"/>
    <property type="project" value="TreeGrafter"/>
</dbReference>
<keyword evidence="2" id="KW-0067">ATP-binding</keyword>
<proteinExistence type="predicted"/>
<evidence type="ECO:0000256" key="2">
    <source>
        <dbReference type="ARBA" id="ARBA00022840"/>
    </source>
</evidence>
<reference evidence="4" key="1">
    <citation type="submission" date="2017-12" db="EMBL/GenBank/DDBJ databases">
        <title>Gene loss provides genomic basis for host adaptation in cereal stripe rust fungi.</title>
        <authorList>
            <person name="Xia C."/>
        </authorList>
    </citation>
    <scope>NUCLEOTIDE SEQUENCE [LARGE SCALE GENOMIC DNA]</scope>
    <source>
        <strain evidence="4">93-210</strain>
    </source>
</reference>
<dbReference type="InterPro" id="IPR018181">
    <property type="entry name" value="Heat_shock_70_CS"/>
</dbReference>
<organism evidence="4 5">
    <name type="scientific">Puccinia striiformis</name>
    <dbReference type="NCBI Taxonomy" id="27350"/>
    <lineage>
        <taxon>Eukaryota</taxon>
        <taxon>Fungi</taxon>
        <taxon>Dikarya</taxon>
        <taxon>Basidiomycota</taxon>
        <taxon>Pucciniomycotina</taxon>
        <taxon>Pucciniomycetes</taxon>
        <taxon>Pucciniales</taxon>
        <taxon>Pucciniaceae</taxon>
        <taxon>Puccinia</taxon>
    </lineage>
</organism>
<protein>
    <submittedName>
        <fullName evidence="4">Uncharacterized protein</fullName>
    </submittedName>
</protein>
<dbReference type="GO" id="GO:0140662">
    <property type="term" value="F:ATP-dependent protein folding chaperone"/>
    <property type="evidence" value="ECO:0007669"/>
    <property type="project" value="InterPro"/>
</dbReference>
<dbReference type="PANTHER" id="PTHR45639:SF32">
    <property type="entry name" value="HEAT SHOCK PROTEIN PDR13"/>
    <property type="match status" value="1"/>
</dbReference>
<evidence type="ECO:0000313" key="4">
    <source>
        <dbReference type="EMBL" id="POV98318.1"/>
    </source>
</evidence>
<accession>A0A2S4ULX9</accession>